<comment type="similarity">
    <text evidence="7">Belongs to the binding-protein-dependent transport system permease family.</text>
</comment>
<feature type="transmembrane region" description="Helical" evidence="7">
    <location>
        <begin position="500"/>
        <end position="522"/>
    </location>
</feature>
<dbReference type="PROSITE" id="PS50928">
    <property type="entry name" value="ABC_TM1"/>
    <property type="match status" value="2"/>
</dbReference>
<feature type="transmembrane region" description="Helical" evidence="7">
    <location>
        <begin position="32"/>
        <end position="53"/>
    </location>
</feature>
<comment type="subcellular location">
    <subcellularLocation>
        <location evidence="1 7">Cell membrane</location>
        <topology evidence="1 7">Multi-pass membrane protein</topology>
    </subcellularLocation>
</comment>
<dbReference type="SUPFAM" id="SSF161098">
    <property type="entry name" value="MetI-like"/>
    <property type="match status" value="2"/>
</dbReference>
<evidence type="ECO:0000313" key="9">
    <source>
        <dbReference type="EMBL" id="MFD1589404.1"/>
    </source>
</evidence>
<feature type="transmembrane region" description="Helical" evidence="7">
    <location>
        <begin position="286"/>
        <end position="305"/>
    </location>
</feature>
<feature type="transmembrane region" description="Helical" evidence="7">
    <location>
        <begin position="458"/>
        <end position="480"/>
    </location>
</feature>
<gene>
    <name evidence="9" type="ORF">ACFR9U_20710</name>
</gene>
<feature type="transmembrane region" description="Helical" evidence="7">
    <location>
        <begin position="317"/>
        <end position="342"/>
    </location>
</feature>
<dbReference type="CDD" id="cd06261">
    <property type="entry name" value="TM_PBP2"/>
    <property type="match status" value="2"/>
</dbReference>
<sequence length="528" mass="54996">MLERTRHRIEVGWPASVAVPDWVRVGAEGAGAVLALLVGWQAVVWLTGLPAVLVPAPFDVAAAVSAHADLVLRDAVYTGGEIVLGWLTGVTVGMVLGFCMAASRRLRLFLYPLLIAVRIVPLVVFAPVFIVVLGPTLEMRILLAAILSFFPVVVATLDGLQSVPEEQVALLLSVGATRWQRLAHVHLPNALPSAVAGVKIATPLAVEGVVIAEFLAASKGVGHGMVSAVDRLDTALLFGYMLVLIAIGLAVFVAVIALERAVSWDTGGDAFATDQLWTPESASSGGAVTTGVVMGIALVALTVGWEAAATAVPHARLFLAGPQTVGDVLLGSPALFVAATVATLEKLAAGWALGATVGITVGTVAALFPRLRTGVYTYLVGFRVMPVIAFAPVLLVWFGVSFAAGALLVAAAVFFPIAIGTATGLRQLPETQRDLFRLVAAPPHRTALVRLRYAAPTLLAGCKLSIVTGLSGAIVAEWFVAADGLGLLVLQQTRTFQPALSFGAIAVLFACGSVLFALTTLLQRSLRW</sequence>
<dbReference type="PANTHER" id="PTHR30151:SF0">
    <property type="entry name" value="ABC TRANSPORTER PERMEASE PROTEIN MJ0413-RELATED"/>
    <property type="match status" value="1"/>
</dbReference>
<organism evidence="9 10">
    <name type="scientific">Halorientalis brevis</name>
    <dbReference type="NCBI Taxonomy" id="1126241"/>
    <lineage>
        <taxon>Archaea</taxon>
        <taxon>Methanobacteriati</taxon>
        <taxon>Methanobacteriota</taxon>
        <taxon>Stenosarchaea group</taxon>
        <taxon>Halobacteria</taxon>
        <taxon>Halobacteriales</taxon>
        <taxon>Haloarculaceae</taxon>
        <taxon>Halorientalis</taxon>
    </lineage>
</organism>
<dbReference type="InterPro" id="IPR035906">
    <property type="entry name" value="MetI-like_sf"/>
</dbReference>
<dbReference type="Gene3D" id="1.10.3720.10">
    <property type="entry name" value="MetI-like"/>
    <property type="match status" value="2"/>
</dbReference>
<evidence type="ECO:0000256" key="5">
    <source>
        <dbReference type="ARBA" id="ARBA00022989"/>
    </source>
</evidence>
<comment type="caution">
    <text evidence="9">The sequence shown here is derived from an EMBL/GenBank/DDBJ whole genome shotgun (WGS) entry which is preliminary data.</text>
</comment>
<evidence type="ECO:0000256" key="2">
    <source>
        <dbReference type="ARBA" id="ARBA00022448"/>
    </source>
</evidence>
<evidence type="ECO:0000256" key="1">
    <source>
        <dbReference type="ARBA" id="ARBA00004651"/>
    </source>
</evidence>
<dbReference type="PANTHER" id="PTHR30151">
    <property type="entry name" value="ALKANE SULFONATE ABC TRANSPORTER-RELATED, MEMBRANE SUBUNIT"/>
    <property type="match status" value="1"/>
</dbReference>
<keyword evidence="10" id="KW-1185">Reference proteome</keyword>
<keyword evidence="6 7" id="KW-0472">Membrane</keyword>
<keyword evidence="5 7" id="KW-1133">Transmembrane helix</keyword>
<accession>A0ABD6CH77</accession>
<feature type="transmembrane region" description="Helical" evidence="7">
    <location>
        <begin position="235"/>
        <end position="258"/>
    </location>
</feature>
<feature type="transmembrane region" description="Helical" evidence="7">
    <location>
        <begin position="139"/>
        <end position="157"/>
    </location>
</feature>
<evidence type="ECO:0000256" key="3">
    <source>
        <dbReference type="ARBA" id="ARBA00022475"/>
    </source>
</evidence>
<protein>
    <submittedName>
        <fullName evidence="9">ABC transporter permease</fullName>
    </submittedName>
</protein>
<dbReference type="RefSeq" id="WP_247381158.1">
    <property type="nucleotide sequence ID" value="NZ_JALLGV010000009.1"/>
</dbReference>
<feature type="domain" description="ABC transmembrane type-1" evidence="8">
    <location>
        <begin position="71"/>
        <end position="253"/>
    </location>
</feature>
<proteinExistence type="inferred from homology"/>
<reference evidence="9 10" key="1">
    <citation type="journal article" date="2019" name="Int. J. Syst. Evol. Microbiol.">
        <title>The Global Catalogue of Microorganisms (GCM) 10K type strain sequencing project: providing services to taxonomists for standard genome sequencing and annotation.</title>
        <authorList>
            <consortium name="The Broad Institute Genomics Platform"/>
            <consortium name="The Broad Institute Genome Sequencing Center for Infectious Disease"/>
            <person name="Wu L."/>
            <person name="Ma J."/>
        </authorList>
    </citation>
    <scope>NUCLEOTIDE SEQUENCE [LARGE SCALE GENOMIC DNA]</scope>
    <source>
        <strain evidence="9 10">CGMCC 1.12125</strain>
    </source>
</reference>
<keyword evidence="3" id="KW-1003">Cell membrane</keyword>
<evidence type="ECO:0000313" key="10">
    <source>
        <dbReference type="Proteomes" id="UP001597119"/>
    </source>
</evidence>
<keyword evidence="4 7" id="KW-0812">Transmembrane</keyword>
<evidence type="ECO:0000256" key="7">
    <source>
        <dbReference type="RuleBase" id="RU363032"/>
    </source>
</evidence>
<feature type="transmembrane region" description="Helical" evidence="7">
    <location>
        <begin position="82"/>
        <end position="101"/>
    </location>
</feature>
<name>A0ABD6CH77_9EURY</name>
<dbReference type="InterPro" id="IPR000515">
    <property type="entry name" value="MetI-like"/>
</dbReference>
<dbReference type="Proteomes" id="UP001597119">
    <property type="component" value="Unassembled WGS sequence"/>
</dbReference>
<dbReference type="AlphaFoldDB" id="A0ABD6CH77"/>
<evidence type="ECO:0000259" key="8">
    <source>
        <dbReference type="PROSITE" id="PS50928"/>
    </source>
</evidence>
<dbReference type="GO" id="GO:0005886">
    <property type="term" value="C:plasma membrane"/>
    <property type="evidence" value="ECO:0007669"/>
    <property type="project" value="UniProtKB-SubCell"/>
</dbReference>
<evidence type="ECO:0000256" key="6">
    <source>
        <dbReference type="ARBA" id="ARBA00023136"/>
    </source>
</evidence>
<feature type="transmembrane region" description="Helical" evidence="7">
    <location>
        <begin position="108"/>
        <end position="133"/>
    </location>
</feature>
<feature type="transmembrane region" description="Helical" evidence="7">
    <location>
        <begin position="348"/>
        <end position="368"/>
    </location>
</feature>
<evidence type="ECO:0000256" key="4">
    <source>
        <dbReference type="ARBA" id="ARBA00022692"/>
    </source>
</evidence>
<feature type="transmembrane region" description="Helical" evidence="7">
    <location>
        <begin position="375"/>
        <end position="398"/>
    </location>
</feature>
<dbReference type="Pfam" id="PF00528">
    <property type="entry name" value="BPD_transp_1"/>
    <property type="match status" value="2"/>
</dbReference>
<dbReference type="EMBL" id="JBHUDJ010000015">
    <property type="protein sequence ID" value="MFD1589404.1"/>
    <property type="molecule type" value="Genomic_DNA"/>
</dbReference>
<keyword evidence="2 7" id="KW-0813">Transport</keyword>
<feature type="transmembrane region" description="Helical" evidence="7">
    <location>
        <begin position="404"/>
        <end position="425"/>
    </location>
</feature>
<feature type="domain" description="ABC transmembrane type-1" evidence="8">
    <location>
        <begin position="340"/>
        <end position="526"/>
    </location>
</feature>